<dbReference type="EMBL" id="AZFY01000022">
    <property type="protein sequence ID" value="KRM11456.1"/>
    <property type="molecule type" value="Genomic_DNA"/>
</dbReference>
<feature type="transmembrane region" description="Helical" evidence="1">
    <location>
        <begin position="25"/>
        <end position="49"/>
    </location>
</feature>
<proteinExistence type="predicted"/>
<dbReference type="Gene3D" id="1.20.1250.20">
    <property type="entry name" value="MFS general substrate transporter like domains"/>
    <property type="match status" value="1"/>
</dbReference>
<keyword evidence="1" id="KW-0812">Transmembrane</keyword>
<evidence type="ECO:0000256" key="1">
    <source>
        <dbReference type="SAM" id="Phobius"/>
    </source>
</evidence>
<evidence type="ECO:0000313" key="2">
    <source>
        <dbReference type="EMBL" id="KRM11456.1"/>
    </source>
</evidence>
<dbReference type="AlphaFoldDB" id="A0A0R1W0R6"/>
<dbReference type="InterPro" id="IPR036259">
    <property type="entry name" value="MFS_trans_sf"/>
</dbReference>
<keyword evidence="3" id="KW-1185">Reference proteome</keyword>
<sequence>MLALMGIFTVGNILSFIAKNFTFLVISRMITALVSGVTISIALSFVGYISPMAKKRLAAVMGIFRFQHCLSTWGAIGNLDFNQFWLADFVFNDYRDFTDHNGFDFGRATA</sequence>
<evidence type="ECO:0000313" key="3">
    <source>
        <dbReference type="Proteomes" id="UP000051966"/>
    </source>
</evidence>
<name>A0A0R1W0R6_9LACO</name>
<organism evidence="2 3">
    <name type="scientific">Lentilactobacillus farraginis DSM 18382 = JCM 14108</name>
    <dbReference type="NCBI Taxonomy" id="1423743"/>
    <lineage>
        <taxon>Bacteria</taxon>
        <taxon>Bacillati</taxon>
        <taxon>Bacillota</taxon>
        <taxon>Bacilli</taxon>
        <taxon>Lactobacillales</taxon>
        <taxon>Lactobacillaceae</taxon>
        <taxon>Lentilactobacillus</taxon>
    </lineage>
</organism>
<reference evidence="2 3" key="1">
    <citation type="journal article" date="2015" name="Genome Announc.">
        <title>Expanding the biotechnology potential of lactobacilli through comparative genomics of 213 strains and associated genera.</title>
        <authorList>
            <person name="Sun Z."/>
            <person name="Harris H.M."/>
            <person name="McCann A."/>
            <person name="Guo C."/>
            <person name="Argimon S."/>
            <person name="Zhang W."/>
            <person name="Yang X."/>
            <person name="Jeffery I.B."/>
            <person name="Cooney J.C."/>
            <person name="Kagawa T.F."/>
            <person name="Liu W."/>
            <person name="Song Y."/>
            <person name="Salvetti E."/>
            <person name="Wrobel A."/>
            <person name="Rasinkangas P."/>
            <person name="Parkhill J."/>
            <person name="Rea M.C."/>
            <person name="O'Sullivan O."/>
            <person name="Ritari J."/>
            <person name="Douillard F.P."/>
            <person name="Paul Ross R."/>
            <person name="Yang R."/>
            <person name="Briner A.E."/>
            <person name="Felis G.E."/>
            <person name="de Vos W.M."/>
            <person name="Barrangou R."/>
            <person name="Klaenhammer T.R."/>
            <person name="Caufield P.W."/>
            <person name="Cui Y."/>
            <person name="Zhang H."/>
            <person name="O'Toole P.W."/>
        </authorList>
    </citation>
    <scope>NUCLEOTIDE SEQUENCE [LARGE SCALE GENOMIC DNA]</scope>
    <source>
        <strain evidence="2 3">DSM 18382</strain>
    </source>
</reference>
<dbReference type="Proteomes" id="UP000051966">
    <property type="component" value="Unassembled WGS sequence"/>
</dbReference>
<accession>A0A0R1W0R6</accession>
<gene>
    <name evidence="2" type="ORF">FD41_GL001308</name>
</gene>
<keyword evidence="1" id="KW-1133">Transmembrane helix</keyword>
<dbReference type="SUPFAM" id="SSF103473">
    <property type="entry name" value="MFS general substrate transporter"/>
    <property type="match status" value="1"/>
</dbReference>
<protein>
    <submittedName>
        <fullName evidence="2">Uncharacterized protein</fullName>
    </submittedName>
</protein>
<comment type="caution">
    <text evidence="2">The sequence shown here is derived from an EMBL/GenBank/DDBJ whole genome shotgun (WGS) entry which is preliminary data.</text>
</comment>
<keyword evidence="1" id="KW-0472">Membrane</keyword>